<proteinExistence type="predicted"/>
<organism evidence="3 4">
    <name type="scientific">Caenorhabditis japonica</name>
    <dbReference type="NCBI Taxonomy" id="281687"/>
    <lineage>
        <taxon>Eukaryota</taxon>
        <taxon>Metazoa</taxon>
        <taxon>Ecdysozoa</taxon>
        <taxon>Nematoda</taxon>
        <taxon>Chromadorea</taxon>
        <taxon>Rhabditida</taxon>
        <taxon>Rhabditina</taxon>
        <taxon>Rhabditomorpha</taxon>
        <taxon>Rhabditoidea</taxon>
        <taxon>Rhabditidae</taxon>
        <taxon>Peloderinae</taxon>
        <taxon>Caenorhabditis</taxon>
    </lineage>
</organism>
<dbReference type="Proteomes" id="UP000005237">
    <property type="component" value="Unassembled WGS sequence"/>
</dbReference>
<evidence type="ECO:0000313" key="4">
    <source>
        <dbReference type="Proteomes" id="UP000005237"/>
    </source>
</evidence>
<dbReference type="EnsemblMetazoa" id="CJA18573b.1">
    <property type="protein sequence ID" value="CJA18573b.1"/>
    <property type="gene ID" value="WBGene00137778"/>
</dbReference>
<feature type="region of interest" description="Disordered" evidence="1">
    <location>
        <begin position="1"/>
        <end position="32"/>
    </location>
</feature>
<evidence type="ECO:0000313" key="3">
    <source>
        <dbReference type="EnsemblMetazoa" id="CJA18573b.1"/>
    </source>
</evidence>
<dbReference type="AlphaFoldDB" id="A0A8R1I8U7"/>
<evidence type="ECO:0000256" key="1">
    <source>
        <dbReference type="SAM" id="MobiDB-lite"/>
    </source>
</evidence>
<keyword evidence="2" id="KW-0812">Transmembrane</keyword>
<keyword evidence="2" id="KW-1133">Transmembrane helix</keyword>
<feature type="compositionally biased region" description="Basic and acidic residues" evidence="1">
    <location>
        <begin position="1"/>
        <end position="17"/>
    </location>
</feature>
<keyword evidence="4" id="KW-1185">Reference proteome</keyword>
<feature type="transmembrane region" description="Helical" evidence="2">
    <location>
        <begin position="140"/>
        <end position="164"/>
    </location>
</feature>
<evidence type="ECO:0000256" key="2">
    <source>
        <dbReference type="SAM" id="Phobius"/>
    </source>
</evidence>
<name>A0A8R1I8U7_CAEJA</name>
<reference evidence="4" key="1">
    <citation type="submission" date="2010-08" db="EMBL/GenBank/DDBJ databases">
        <authorList>
            <consortium name="Caenorhabditis japonica Sequencing Consortium"/>
            <person name="Wilson R.K."/>
        </authorList>
    </citation>
    <scope>NUCLEOTIDE SEQUENCE [LARGE SCALE GENOMIC DNA]</scope>
    <source>
        <strain evidence="4">DF5081</strain>
    </source>
</reference>
<sequence>MDRNTLRSSREDPRRTSSDIQTVVNSPMEPAPSTRTIVCKPTDYMVGVQFANHSSARRTAKLVSHGLEPIWPGDAQSGPNTFGRREHVKHGGGSCMVWGCLKYQYRYTKKLPCCLVFDCSLLYACVKERFFNEKKSSSPIVYISFMALCGISVKLPAFAALGAWPLADLIIPMNGYESECIL</sequence>
<reference evidence="3" key="2">
    <citation type="submission" date="2022-06" db="UniProtKB">
        <authorList>
            <consortium name="EnsemblMetazoa"/>
        </authorList>
    </citation>
    <scope>IDENTIFICATION</scope>
    <source>
        <strain evidence="3">DF5081</strain>
    </source>
</reference>
<protein>
    <submittedName>
        <fullName evidence="3">Uncharacterized protein</fullName>
    </submittedName>
</protein>
<keyword evidence="2" id="KW-0472">Membrane</keyword>
<accession>A0A8R1I8U7</accession>